<dbReference type="PRINTS" id="PR01035">
    <property type="entry name" value="TCRTETA"/>
</dbReference>
<dbReference type="PROSITE" id="PS00216">
    <property type="entry name" value="SUGAR_TRANSPORT_1"/>
    <property type="match status" value="1"/>
</dbReference>
<dbReference type="InterPro" id="IPR020846">
    <property type="entry name" value="MFS_dom"/>
</dbReference>
<feature type="transmembrane region" description="Helical" evidence="8">
    <location>
        <begin position="269"/>
        <end position="292"/>
    </location>
</feature>
<keyword evidence="6 8" id="KW-1133">Transmembrane helix</keyword>
<keyword evidence="7 8" id="KW-0472">Membrane</keyword>
<dbReference type="AlphaFoldDB" id="A0A6G7IZL5"/>
<sequence>MFSFTNSSLKTASTKTDIFPILLVNFIGILGYSIVVPILIFIVTDFGGNGFIYGILGAMYPLFQFLGAPILGRFSDRIGRKKVLIISQAGTFLAWTLFLLAFTLPELELWSQDSNIAGQYTMTLPLLTIFFARMLDGFTGGNISVANAYMSDISTDQNRKENFGKMAASTNLGFVLGPAFAGLLASTYFEEVLPLFIAALISLVAIFVIKLRLKESVPGIVDSMNVSLKGIRKFFQVEHKDCYVEGKPESNPKNLASWKFVVGIPHIPLLFSIYFITFFSFSLFYASLPIYANTILEWSAIDLGIFFAYFSLIMVIVEGPILSRLSKKITDYVLVLFGSLLLGISFLCLSFSNTALLYVAITILSIGNGLMWPSFLSILSSTGPKSMQGAIQGYGASMGSLASMLGLIVGGILFEIIGTYVFISGGLVFFIITFLILTHFYKNRREGLCPKDKLWGDTLIGNDFN</sequence>
<accession>A0A6G7IZL5</accession>
<feature type="transmembrane region" description="Helical" evidence="8">
    <location>
        <begin position="124"/>
        <end position="145"/>
    </location>
</feature>
<comment type="function">
    <text evidence="1">Resistance to tetracycline by an active tetracycline efflux. This is an energy-dependent process that decreases the accumulation of the antibiotic in whole cells. This protein functions as a metal-tetracycline/H(+) antiporter.</text>
</comment>
<feature type="domain" description="Major facilitator superfamily (MFS) profile" evidence="9">
    <location>
        <begin position="17"/>
        <end position="444"/>
    </location>
</feature>
<feature type="transmembrane region" description="Helical" evidence="8">
    <location>
        <begin position="391"/>
        <end position="414"/>
    </location>
</feature>
<evidence type="ECO:0000256" key="7">
    <source>
        <dbReference type="ARBA" id="ARBA00023136"/>
    </source>
</evidence>
<dbReference type="PROSITE" id="PS50850">
    <property type="entry name" value="MFS"/>
    <property type="match status" value="1"/>
</dbReference>
<dbReference type="InterPro" id="IPR005829">
    <property type="entry name" value="Sugar_transporter_CS"/>
</dbReference>
<dbReference type="PANTHER" id="PTHR23504">
    <property type="entry name" value="MAJOR FACILITATOR SUPERFAMILY DOMAIN-CONTAINING PROTEIN 10"/>
    <property type="match status" value="1"/>
</dbReference>
<evidence type="ECO:0000256" key="4">
    <source>
        <dbReference type="ARBA" id="ARBA00022448"/>
    </source>
</evidence>
<evidence type="ECO:0000256" key="3">
    <source>
        <dbReference type="ARBA" id="ARBA00007520"/>
    </source>
</evidence>
<dbReference type="Proteomes" id="UP000502928">
    <property type="component" value="Chromosome"/>
</dbReference>
<comment type="similarity">
    <text evidence="3">Belongs to the major facilitator superfamily. TCR/Tet family.</text>
</comment>
<evidence type="ECO:0000256" key="5">
    <source>
        <dbReference type="ARBA" id="ARBA00022692"/>
    </source>
</evidence>
<dbReference type="RefSeq" id="WP_166247656.1">
    <property type="nucleotide sequence ID" value="NZ_CP049616.1"/>
</dbReference>
<keyword evidence="11" id="KW-1185">Reference proteome</keyword>
<evidence type="ECO:0000256" key="1">
    <source>
        <dbReference type="ARBA" id="ARBA00003279"/>
    </source>
</evidence>
<feature type="transmembrane region" description="Helical" evidence="8">
    <location>
        <begin position="358"/>
        <end position="379"/>
    </location>
</feature>
<evidence type="ECO:0000256" key="8">
    <source>
        <dbReference type="SAM" id="Phobius"/>
    </source>
</evidence>
<feature type="transmembrane region" description="Helical" evidence="8">
    <location>
        <begin position="329"/>
        <end position="352"/>
    </location>
</feature>
<evidence type="ECO:0000313" key="11">
    <source>
        <dbReference type="Proteomes" id="UP000502928"/>
    </source>
</evidence>
<dbReference type="InterPro" id="IPR036259">
    <property type="entry name" value="MFS_trans_sf"/>
</dbReference>
<feature type="transmembrane region" description="Helical" evidence="8">
    <location>
        <begin position="298"/>
        <end position="317"/>
    </location>
</feature>
<protein>
    <submittedName>
        <fullName evidence="10">MFS transporter</fullName>
    </submittedName>
</protein>
<evidence type="ECO:0000256" key="2">
    <source>
        <dbReference type="ARBA" id="ARBA00004141"/>
    </source>
</evidence>
<feature type="transmembrane region" description="Helical" evidence="8">
    <location>
        <begin position="50"/>
        <end position="71"/>
    </location>
</feature>
<evidence type="ECO:0000313" key="10">
    <source>
        <dbReference type="EMBL" id="QII43995.1"/>
    </source>
</evidence>
<dbReference type="GO" id="GO:0016020">
    <property type="term" value="C:membrane"/>
    <property type="evidence" value="ECO:0007669"/>
    <property type="project" value="UniProtKB-SubCell"/>
</dbReference>
<feature type="transmembrane region" description="Helical" evidence="8">
    <location>
        <begin position="166"/>
        <end position="186"/>
    </location>
</feature>
<dbReference type="GO" id="GO:0022857">
    <property type="term" value="F:transmembrane transporter activity"/>
    <property type="evidence" value="ECO:0007669"/>
    <property type="project" value="InterPro"/>
</dbReference>
<keyword evidence="4" id="KW-0813">Transport</keyword>
<evidence type="ECO:0000256" key="6">
    <source>
        <dbReference type="ARBA" id="ARBA00022989"/>
    </source>
</evidence>
<organism evidence="10 11">
    <name type="scientific">Flagellimonas oceani</name>
    <dbReference type="NCBI Taxonomy" id="2698672"/>
    <lineage>
        <taxon>Bacteria</taxon>
        <taxon>Pseudomonadati</taxon>
        <taxon>Bacteroidota</taxon>
        <taxon>Flavobacteriia</taxon>
        <taxon>Flavobacteriales</taxon>
        <taxon>Flavobacteriaceae</taxon>
        <taxon>Flagellimonas</taxon>
    </lineage>
</organism>
<dbReference type="InterPro" id="IPR001958">
    <property type="entry name" value="Tet-R_TetA/multi-R_MdtG-like"/>
</dbReference>
<dbReference type="EMBL" id="CP049616">
    <property type="protein sequence ID" value="QII43995.1"/>
    <property type="molecule type" value="Genomic_DNA"/>
</dbReference>
<dbReference type="CDD" id="cd17330">
    <property type="entry name" value="MFS_SLC46_TetA_like"/>
    <property type="match status" value="1"/>
</dbReference>
<feature type="transmembrane region" description="Helical" evidence="8">
    <location>
        <begin position="21"/>
        <end position="44"/>
    </location>
</feature>
<gene>
    <name evidence="10" type="ORF">GVT53_04675</name>
</gene>
<name>A0A6G7IZL5_9FLAO</name>
<feature type="transmembrane region" description="Helical" evidence="8">
    <location>
        <begin position="420"/>
        <end position="441"/>
    </location>
</feature>
<dbReference type="PANTHER" id="PTHR23504:SF15">
    <property type="entry name" value="MAJOR FACILITATOR SUPERFAMILY (MFS) PROFILE DOMAIN-CONTAINING PROTEIN"/>
    <property type="match status" value="1"/>
</dbReference>
<comment type="subcellular location">
    <subcellularLocation>
        <location evidence="2">Membrane</location>
        <topology evidence="2">Multi-pass membrane protein</topology>
    </subcellularLocation>
</comment>
<dbReference type="KEGG" id="mut:GVT53_04675"/>
<dbReference type="Gene3D" id="1.20.1250.20">
    <property type="entry name" value="MFS general substrate transporter like domains"/>
    <property type="match status" value="1"/>
</dbReference>
<feature type="transmembrane region" description="Helical" evidence="8">
    <location>
        <begin position="83"/>
        <end position="104"/>
    </location>
</feature>
<dbReference type="Pfam" id="PF07690">
    <property type="entry name" value="MFS_1"/>
    <property type="match status" value="1"/>
</dbReference>
<feature type="transmembrane region" description="Helical" evidence="8">
    <location>
        <begin position="192"/>
        <end position="209"/>
    </location>
</feature>
<dbReference type="InterPro" id="IPR011701">
    <property type="entry name" value="MFS"/>
</dbReference>
<evidence type="ECO:0000259" key="9">
    <source>
        <dbReference type="PROSITE" id="PS50850"/>
    </source>
</evidence>
<dbReference type="SUPFAM" id="SSF103473">
    <property type="entry name" value="MFS general substrate transporter"/>
    <property type="match status" value="1"/>
</dbReference>
<keyword evidence="5 8" id="KW-0812">Transmembrane</keyword>
<proteinExistence type="inferred from homology"/>
<reference evidence="10 11" key="1">
    <citation type="submission" date="2020-02" db="EMBL/GenBank/DDBJ databases">
        <title>Complete genome of Muricauda sp. 501str8.</title>
        <authorList>
            <person name="Dong B."/>
            <person name="Zhu S."/>
            <person name="Yang J."/>
            <person name="Chen J."/>
        </authorList>
    </citation>
    <scope>NUCLEOTIDE SEQUENCE [LARGE SCALE GENOMIC DNA]</scope>
    <source>
        <strain evidence="10 11">501str8</strain>
    </source>
</reference>